<proteinExistence type="predicted"/>
<keyword evidence="3" id="KW-1185">Reference proteome</keyword>
<dbReference type="EMBL" id="KK914256">
    <property type="protein sequence ID" value="KDP44026.1"/>
    <property type="molecule type" value="Genomic_DNA"/>
</dbReference>
<evidence type="ECO:0000256" key="1">
    <source>
        <dbReference type="SAM" id="MobiDB-lite"/>
    </source>
</evidence>
<feature type="region of interest" description="Disordered" evidence="1">
    <location>
        <begin position="42"/>
        <end position="149"/>
    </location>
</feature>
<feature type="compositionally biased region" description="Acidic residues" evidence="1">
    <location>
        <begin position="56"/>
        <end position="75"/>
    </location>
</feature>
<dbReference type="Proteomes" id="UP000027138">
    <property type="component" value="Unassembled WGS sequence"/>
</dbReference>
<feature type="compositionally biased region" description="Acidic residues" evidence="1">
    <location>
        <begin position="83"/>
        <end position="100"/>
    </location>
</feature>
<dbReference type="AlphaFoldDB" id="A0A067L6C4"/>
<accession>A0A067L6C4</accession>
<evidence type="ECO:0000313" key="3">
    <source>
        <dbReference type="Proteomes" id="UP000027138"/>
    </source>
</evidence>
<reference evidence="2 3" key="1">
    <citation type="journal article" date="2014" name="PLoS ONE">
        <title>Global Analysis of Gene Expression Profiles in Physic Nut (Jatropha curcas L.) Seedlings Exposed to Salt Stress.</title>
        <authorList>
            <person name="Zhang L."/>
            <person name="Zhang C."/>
            <person name="Wu P."/>
            <person name="Chen Y."/>
            <person name="Li M."/>
            <person name="Jiang H."/>
            <person name="Wu G."/>
        </authorList>
    </citation>
    <scope>NUCLEOTIDE SEQUENCE [LARGE SCALE GENOMIC DNA]</scope>
    <source>
        <strain evidence="3">cv. GZQX0401</strain>
        <tissue evidence="2">Young leaves</tissue>
    </source>
</reference>
<protein>
    <submittedName>
        <fullName evidence="2">Uncharacterized protein</fullName>
    </submittedName>
</protein>
<name>A0A067L6C4_JATCU</name>
<sequence length="175" mass="19884">MPFLANVHEANVNRDNRKGKRAIAIGAFYSFRDRVQQQQPLEWEGGEIETIVDSQSTDDDYVFSDTEDASSESETPEGMKTDPEEEVDFNDDVDDGPSDVDTDKEQSAESSDMEAYKGVIHPIPNYNIPPQTDFPFLKPPNVKRKPDRPKVRRILQEEKAHPSTAKRSCTVRCCY</sequence>
<gene>
    <name evidence="2" type="ORF">JCGZ_05493</name>
</gene>
<organism evidence="2 3">
    <name type="scientific">Jatropha curcas</name>
    <name type="common">Barbados nut</name>
    <dbReference type="NCBI Taxonomy" id="180498"/>
    <lineage>
        <taxon>Eukaryota</taxon>
        <taxon>Viridiplantae</taxon>
        <taxon>Streptophyta</taxon>
        <taxon>Embryophyta</taxon>
        <taxon>Tracheophyta</taxon>
        <taxon>Spermatophyta</taxon>
        <taxon>Magnoliopsida</taxon>
        <taxon>eudicotyledons</taxon>
        <taxon>Gunneridae</taxon>
        <taxon>Pentapetalae</taxon>
        <taxon>rosids</taxon>
        <taxon>fabids</taxon>
        <taxon>Malpighiales</taxon>
        <taxon>Euphorbiaceae</taxon>
        <taxon>Crotonoideae</taxon>
        <taxon>Jatropheae</taxon>
        <taxon>Jatropha</taxon>
    </lineage>
</organism>
<evidence type="ECO:0000313" key="2">
    <source>
        <dbReference type="EMBL" id="KDP44026.1"/>
    </source>
</evidence>